<dbReference type="SUPFAM" id="SSF51004">
    <property type="entry name" value="C-terminal (heme d1) domain of cytochrome cd1-nitrite reductase"/>
    <property type="match status" value="1"/>
</dbReference>
<feature type="signal peptide" evidence="2">
    <location>
        <begin position="1"/>
        <end position="22"/>
    </location>
</feature>
<gene>
    <name evidence="3" type="ORF">K450DRAFT_299743</name>
</gene>
<dbReference type="Proteomes" id="UP001206595">
    <property type="component" value="Unassembled WGS sequence"/>
</dbReference>
<dbReference type="PANTHER" id="PTHR30344:SF1">
    <property type="entry name" value="6-PHOSPHOGLUCONOLACTONASE"/>
    <property type="match status" value="1"/>
</dbReference>
<protein>
    <recommendedName>
        <fullName evidence="5">6-phosphogluconolactonase</fullName>
    </recommendedName>
</protein>
<evidence type="ECO:0000313" key="4">
    <source>
        <dbReference type="Proteomes" id="UP001206595"/>
    </source>
</evidence>
<accession>A0AAD5EAU5</accession>
<dbReference type="InterPro" id="IPR011048">
    <property type="entry name" value="Haem_d1_sf"/>
</dbReference>
<reference evidence="3" key="2">
    <citation type="journal article" date="2022" name="Proc. Natl. Acad. Sci. U.S.A.">
        <title>Diploid-dominant life cycles characterize the early evolution of Fungi.</title>
        <authorList>
            <person name="Amses K.R."/>
            <person name="Simmons D.R."/>
            <person name="Longcore J.E."/>
            <person name="Mondo S.J."/>
            <person name="Seto K."/>
            <person name="Jeronimo G.H."/>
            <person name="Bonds A.E."/>
            <person name="Quandt C.A."/>
            <person name="Davis W.J."/>
            <person name="Chang Y."/>
            <person name="Federici B.A."/>
            <person name="Kuo A."/>
            <person name="LaButti K."/>
            <person name="Pangilinan J."/>
            <person name="Andreopoulos W."/>
            <person name="Tritt A."/>
            <person name="Riley R."/>
            <person name="Hundley H."/>
            <person name="Johnson J."/>
            <person name="Lipzen A."/>
            <person name="Barry K."/>
            <person name="Lang B.F."/>
            <person name="Cuomo C.A."/>
            <person name="Buchler N.E."/>
            <person name="Grigoriev I.V."/>
            <person name="Spatafora J.W."/>
            <person name="Stajich J.E."/>
            <person name="James T.Y."/>
        </authorList>
    </citation>
    <scope>NUCLEOTIDE SEQUENCE</scope>
    <source>
        <strain evidence="3">AG</strain>
    </source>
</reference>
<dbReference type="GO" id="GO:0017057">
    <property type="term" value="F:6-phosphogluconolactonase activity"/>
    <property type="evidence" value="ECO:0007669"/>
    <property type="project" value="TreeGrafter"/>
</dbReference>
<evidence type="ECO:0000256" key="2">
    <source>
        <dbReference type="SAM" id="SignalP"/>
    </source>
</evidence>
<dbReference type="InterPro" id="IPR019405">
    <property type="entry name" value="Lactonase_7-beta_prop"/>
</dbReference>
<dbReference type="AlphaFoldDB" id="A0AAD5EAU5"/>
<dbReference type="EMBL" id="MU620915">
    <property type="protein sequence ID" value="KAI8579997.1"/>
    <property type="molecule type" value="Genomic_DNA"/>
</dbReference>
<dbReference type="Gene3D" id="2.130.10.10">
    <property type="entry name" value="YVTN repeat-like/Quinoprotein amine dehydrogenase"/>
    <property type="match status" value="1"/>
</dbReference>
<reference evidence="3" key="1">
    <citation type="submission" date="2021-06" db="EMBL/GenBank/DDBJ databases">
        <authorList>
            <consortium name="DOE Joint Genome Institute"/>
            <person name="Mondo S.J."/>
            <person name="Amses K.R."/>
            <person name="Simmons D.R."/>
            <person name="Longcore J.E."/>
            <person name="Seto K."/>
            <person name="Alves G.H."/>
            <person name="Bonds A.E."/>
            <person name="Quandt C.A."/>
            <person name="Davis W.J."/>
            <person name="Chang Y."/>
            <person name="Letcher P.M."/>
            <person name="Powell M.J."/>
            <person name="Kuo A."/>
            <person name="Labutti K."/>
            <person name="Pangilinan J."/>
            <person name="Andreopoulos W."/>
            <person name="Tritt A."/>
            <person name="Riley R."/>
            <person name="Hundley H."/>
            <person name="Johnson J."/>
            <person name="Lipzen A."/>
            <person name="Barry K."/>
            <person name="Berbee M.L."/>
            <person name="Buchler N.E."/>
            <person name="Grigoriev I.V."/>
            <person name="Spatafora J.W."/>
            <person name="Stajich J.E."/>
            <person name="James T.Y."/>
        </authorList>
    </citation>
    <scope>NUCLEOTIDE SEQUENCE</scope>
    <source>
        <strain evidence="3">AG</strain>
    </source>
</reference>
<organism evidence="3 4">
    <name type="scientific">Umbelopsis ramanniana AG</name>
    <dbReference type="NCBI Taxonomy" id="1314678"/>
    <lineage>
        <taxon>Eukaryota</taxon>
        <taxon>Fungi</taxon>
        <taxon>Fungi incertae sedis</taxon>
        <taxon>Mucoromycota</taxon>
        <taxon>Mucoromycotina</taxon>
        <taxon>Umbelopsidomycetes</taxon>
        <taxon>Umbelopsidales</taxon>
        <taxon>Umbelopsidaceae</taxon>
        <taxon>Umbelopsis</taxon>
    </lineage>
</organism>
<name>A0AAD5EAU5_UMBRA</name>
<dbReference type="InterPro" id="IPR015943">
    <property type="entry name" value="WD40/YVTN_repeat-like_dom_sf"/>
</dbReference>
<dbReference type="PANTHER" id="PTHR30344">
    <property type="entry name" value="6-PHOSPHOGLUCONOLACTONASE-RELATED"/>
    <property type="match status" value="1"/>
</dbReference>
<feature type="chain" id="PRO_5042272202" description="6-phosphogluconolactonase" evidence="2">
    <location>
        <begin position="23"/>
        <end position="372"/>
    </location>
</feature>
<proteinExistence type="inferred from homology"/>
<evidence type="ECO:0000313" key="3">
    <source>
        <dbReference type="EMBL" id="KAI8579997.1"/>
    </source>
</evidence>
<comment type="similarity">
    <text evidence="1">Belongs to the cycloisomerase 2 family.</text>
</comment>
<dbReference type="RefSeq" id="XP_051445001.1">
    <property type="nucleotide sequence ID" value="XM_051593713.1"/>
</dbReference>
<keyword evidence="4" id="KW-1185">Reference proteome</keyword>
<evidence type="ECO:0008006" key="5">
    <source>
        <dbReference type="Google" id="ProtNLM"/>
    </source>
</evidence>
<sequence length="372" mass="39987">MLAKSLLSIASVAATYLASVQAKRHIYVGSYGNNINVYTANAQNGNLTLVDQTESLAPSYLSLHPSNQYIYACNELNNTYSAFQVEKNGSLKFINKQNSIGSAPAHVAVHPSGNFLLGTSYDKGIFWTYPIEQNGAIGSPNKEVKDPAVNGDSLASLQGHESPHAHQLISAINQTQVLGFDLGIDRINVFTLGKDGSLTASTEQPYININGGAGPRHGVFSKDGKFFYIITEEGNFISVFKYDAILGTFIFVQSIDTLPANFSKVSYGGEIRISPNGKTLYGTNRVPGTEEGSIAVYKINTTTGKLTLVQIIGSAGEYPRGLNIDPEGKFVYCGNQNSNTIGVFKTDAEGKLHLTATVHQPSPADFEFGPDI</sequence>
<dbReference type="GeneID" id="75919055"/>
<dbReference type="Pfam" id="PF10282">
    <property type="entry name" value="Lactonase"/>
    <property type="match status" value="1"/>
</dbReference>
<dbReference type="InterPro" id="IPR050282">
    <property type="entry name" value="Cycloisomerase_2"/>
</dbReference>
<evidence type="ECO:0000256" key="1">
    <source>
        <dbReference type="ARBA" id="ARBA00005564"/>
    </source>
</evidence>
<keyword evidence="2" id="KW-0732">Signal</keyword>
<comment type="caution">
    <text evidence="3">The sequence shown here is derived from an EMBL/GenBank/DDBJ whole genome shotgun (WGS) entry which is preliminary data.</text>
</comment>